<organism evidence="5 6">
    <name type="scientific">Natronincola peptidivorans</name>
    <dbReference type="NCBI Taxonomy" id="426128"/>
    <lineage>
        <taxon>Bacteria</taxon>
        <taxon>Bacillati</taxon>
        <taxon>Bacillota</taxon>
        <taxon>Clostridia</taxon>
        <taxon>Peptostreptococcales</taxon>
        <taxon>Natronincolaceae</taxon>
        <taxon>Natronincola</taxon>
    </lineage>
</organism>
<dbReference type="GO" id="GO:0003700">
    <property type="term" value="F:DNA-binding transcription factor activity"/>
    <property type="evidence" value="ECO:0007669"/>
    <property type="project" value="TreeGrafter"/>
</dbReference>
<evidence type="ECO:0000259" key="4">
    <source>
        <dbReference type="PROSITE" id="PS50932"/>
    </source>
</evidence>
<gene>
    <name evidence="5" type="ORF">SAMN05660297_03238</name>
</gene>
<evidence type="ECO:0000256" key="3">
    <source>
        <dbReference type="ARBA" id="ARBA00023163"/>
    </source>
</evidence>
<feature type="domain" description="HTH lacI-type" evidence="4">
    <location>
        <begin position="1"/>
        <end position="55"/>
    </location>
</feature>
<dbReference type="Gene3D" id="1.10.260.40">
    <property type="entry name" value="lambda repressor-like DNA-binding domains"/>
    <property type="match status" value="1"/>
</dbReference>
<dbReference type="InterPro" id="IPR046335">
    <property type="entry name" value="LacI/GalR-like_sensor"/>
</dbReference>
<protein>
    <submittedName>
        <fullName evidence="5">Transcriptional regulator, LacI family</fullName>
    </submittedName>
</protein>
<evidence type="ECO:0000256" key="1">
    <source>
        <dbReference type="ARBA" id="ARBA00023015"/>
    </source>
</evidence>
<dbReference type="PANTHER" id="PTHR30146:SF109">
    <property type="entry name" value="HTH-TYPE TRANSCRIPTIONAL REGULATOR GALS"/>
    <property type="match status" value="1"/>
</dbReference>
<dbReference type="Proteomes" id="UP000199568">
    <property type="component" value="Unassembled WGS sequence"/>
</dbReference>
<dbReference type="PROSITE" id="PS50932">
    <property type="entry name" value="HTH_LACI_2"/>
    <property type="match status" value="1"/>
</dbReference>
<dbReference type="OrthoDB" id="9775106at2"/>
<dbReference type="CDD" id="cd06267">
    <property type="entry name" value="PBP1_LacI_sugar_binding-like"/>
    <property type="match status" value="1"/>
</dbReference>
<dbReference type="STRING" id="426128.SAMN05660297_03238"/>
<dbReference type="PANTHER" id="PTHR30146">
    <property type="entry name" value="LACI-RELATED TRANSCRIPTIONAL REPRESSOR"/>
    <property type="match status" value="1"/>
</dbReference>
<dbReference type="Pfam" id="PF00356">
    <property type="entry name" value="LacI"/>
    <property type="match status" value="1"/>
</dbReference>
<evidence type="ECO:0000256" key="2">
    <source>
        <dbReference type="ARBA" id="ARBA00023125"/>
    </source>
</evidence>
<dbReference type="InterPro" id="IPR000843">
    <property type="entry name" value="HTH_LacI"/>
</dbReference>
<dbReference type="AlphaFoldDB" id="A0A1I0GJR7"/>
<accession>A0A1I0GJR7</accession>
<evidence type="ECO:0000313" key="6">
    <source>
        <dbReference type="Proteomes" id="UP000199568"/>
    </source>
</evidence>
<keyword evidence="1" id="KW-0805">Transcription regulation</keyword>
<dbReference type="InterPro" id="IPR010982">
    <property type="entry name" value="Lambda_DNA-bd_dom_sf"/>
</dbReference>
<dbReference type="RefSeq" id="WP_090446397.1">
    <property type="nucleotide sequence ID" value="NZ_FOHU01000022.1"/>
</dbReference>
<reference evidence="5 6" key="1">
    <citation type="submission" date="2016-10" db="EMBL/GenBank/DDBJ databases">
        <authorList>
            <person name="de Groot N.N."/>
        </authorList>
    </citation>
    <scope>NUCLEOTIDE SEQUENCE [LARGE SCALE GENOMIC DNA]</scope>
    <source>
        <strain evidence="5 6">DSM 18979</strain>
    </source>
</reference>
<dbReference type="SUPFAM" id="SSF47413">
    <property type="entry name" value="lambda repressor-like DNA-binding domains"/>
    <property type="match status" value="1"/>
</dbReference>
<dbReference type="SMART" id="SM00354">
    <property type="entry name" value="HTH_LACI"/>
    <property type="match status" value="1"/>
</dbReference>
<keyword evidence="6" id="KW-1185">Reference proteome</keyword>
<dbReference type="SUPFAM" id="SSF53822">
    <property type="entry name" value="Periplasmic binding protein-like I"/>
    <property type="match status" value="1"/>
</dbReference>
<dbReference type="CDD" id="cd01392">
    <property type="entry name" value="HTH_LacI"/>
    <property type="match status" value="1"/>
</dbReference>
<evidence type="ECO:0000313" key="5">
    <source>
        <dbReference type="EMBL" id="SET71186.1"/>
    </source>
</evidence>
<proteinExistence type="predicted"/>
<sequence>MNAADIAKIAGVSRSTVSRVVNNYGNVTEETRSKVLDIIKEYNYVPHASAQMLAGKKSKIMGLFIIDTKDEKEGNKMCTSSYFSPFTDAVIDAANKQRYNVLISMINEDNDYNNVKELFQNKTISAGIFIGAKNNEPAIKEIIEEGYKIAVIEQEVAGEQDPFSKCIVVNSDSFGGGYQATKYLIQLGHKNIAHLCGDMEQLTAISRIEGYKKALLDAGVSIKNNLIVKGDYTEESGYKAVKKLLLKEKLTAIFIANDSMSIGAMRAIEELGLKIPEDISVVGFDDIEVSRHLQPSLTTVRVPLFQMAFMAANNLIKANDENIDFYANYKIPVELIIRNSCKQMEV</sequence>
<name>A0A1I0GJR7_9FIRM</name>
<keyword evidence="3" id="KW-0804">Transcription</keyword>
<keyword evidence="2" id="KW-0238">DNA-binding</keyword>
<dbReference type="Gene3D" id="3.40.50.2300">
    <property type="match status" value="2"/>
</dbReference>
<dbReference type="InterPro" id="IPR028082">
    <property type="entry name" value="Peripla_BP_I"/>
</dbReference>
<dbReference type="Pfam" id="PF13377">
    <property type="entry name" value="Peripla_BP_3"/>
    <property type="match status" value="1"/>
</dbReference>
<dbReference type="EMBL" id="FOHU01000022">
    <property type="protein sequence ID" value="SET71186.1"/>
    <property type="molecule type" value="Genomic_DNA"/>
</dbReference>
<dbReference type="GO" id="GO:0000976">
    <property type="term" value="F:transcription cis-regulatory region binding"/>
    <property type="evidence" value="ECO:0007669"/>
    <property type="project" value="TreeGrafter"/>
</dbReference>